<evidence type="ECO:0000313" key="1">
    <source>
        <dbReference type="Proteomes" id="UP000095286"/>
    </source>
</evidence>
<sequence length="293" mass="34205">MVLYTVVLTSDKSKEEESKNAIRLLSSLSNDEPCDEDNIPIEQLLLDSTEDSWLIWHYFKKIPDLQNLLKVLVSQQKALPKKEDDIELRENYTVPFDKIHKMNKNVMRQTGKNSLNEISEDIINIRSEDRININSIEEIKTFLFELLNKLNVENKCSENDNNKEVMIADETNVITKYKEDLNTKNDPVDTTAFCHFLQILSNPNYDKSNNEEFFEVNFAGKLVQEEINVYIKCCDDFISSFRLQNNVELYSRTLFATDAESQTEQFFPTKPFLDNLEMKKTKSLCHSRSSLKK</sequence>
<dbReference type="Proteomes" id="UP000095286">
    <property type="component" value="Unplaced"/>
</dbReference>
<reference evidence="2" key="1">
    <citation type="submission" date="2016-11" db="UniProtKB">
        <authorList>
            <consortium name="WormBaseParasite"/>
        </authorList>
    </citation>
    <scope>IDENTIFICATION</scope>
    <source>
        <strain evidence="2">KR3021</strain>
    </source>
</reference>
<name>A0AC35UBA0_9BILA</name>
<dbReference type="WBParaSite" id="RSKR_0000946450.1">
    <property type="protein sequence ID" value="RSKR_0000946450.1"/>
    <property type="gene ID" value="RSKR_0000946450"/>
</dbReference>
<evidence type="ECO:0000313" key="2">
    <source>
        <dbReference type="WBParaSite" id="RSKR_0000946450.1"/>
    </source>
</evidence>
<organism evidence="1 2">
    <name type="scientific">Rhabditophanes sp. KR3021</name>
    <dbReference type="NCBI Taxonomy" id="114890"/>
    <lineage>
        <taxon>Eukaryota</taxon>
        <taxon>Metazoa</taxon>
        <taxon>Ecdysozoa</taxon>
        <taxon>Nematoda</taxon>
        <taxon>Chromadorea</taxon>
        <taxon>Rhabditida</taxon>
        <taxon>Tylenchina</taxon>
        <taxon>Panagrolaimomorpha</taxon>
        <taxon>Strongyloidoidea</taxon>
        <taxon>Alloionematidae</taxon>
        <taxon>Rhabditophanes</taxon>
    </lineage>
</organism>
<protein>
    <submittedName>
        <fullName evidence="2">MIR domain-containing protein</fullName>
    </submittedName>
</protein>
<accession>A0AC35UBA0</accession>
<proteinExistence type="predicted"/>